<keyword evidence="2" id="KW-1185">Reference proteome</keyword>
<organism evidence="1 2">
    <name type="scientific">Nitrosomonas europaea (strain ATCC 19718 / CIP 103999 / KCTC 2705 / NBRC 14298)</name>
    <dbReference type="NCBI Taxonomy" id="228410"/>
    <lineage>
        <taxon>Bacteria</taxon>
        <taxon>Pseudomonadati</taxon>
        <taxon>Pseudomonadota</taxon>
        <taxon>Betaproteobacteria</taxon>
        <taxon>Nitrosomonadales</taxon>
        <taxon>Nitrosomonadaceae</taxon>
        <taxon>Nitrosomonas</taxon>
    </lineage>
</organism>
<dbReference type="PhylomeDB" id="Q82SL2"/>
<evidence type="ECO:0008006" key="3">
    <source>
        <dbReference type="Google" id="ProtNLM"/>
    </source>
</evidence>
<dbReference type="Proteomes" id="UP000001416">
    <property type="component" value="Chromosome"/>
</dbReference>
<dbReference type="PANTHER" id="PTHR39337:SF1">
    <property type="entry name" value="BLR5642 PROTEIN"/>
    <property type="match status" value="1"/>
</dbReference>
<dbReference type="Pfam" id="PF04343">
    <property type="entry name" value="DUF488"/>
    <property type="match status" value="1"/>
</dbReference>
<dbReference type="InterPro" id="IPR007438">
    <property type="entry name" value="DUF488"/>
</dbReference>
<accession>Q82SL2</accession>
<name>Q82SL2_NITEU</name>
<dbReference type="STRING" id="228410.NE2305"/>
<dbReference type="InterPro" id="IPR014519">
    <property type="entry name" value="UCP024492"/>
</dbReference>
<sequence length="182" mass="20677">MNPPFYTIGHSTRTLEEFIGLLHAAEVEQVVDVRTVPRSRTNPQYNLETFPDSLAAFQISYEHIPQLGGLRARSKTVSSNVNGFWENQSFHNFADYALSDTFHEGLAKLIALGRKRRCAIMCSEAVWWRCHRRIISDYLLMHGETVFHLMGHDKIEIARLTESACPQPSGAVTYPSRNSLVN</sequence>
<dbReference type="EMBL" id="AL954747">
    <property type="protein sequence ID" value="CAD86217.1"/>
    <property type="molecule type" value="Genomic_DNA"/>
</dbReference>
<reference evidence="1 2" key="1">
    <citation type="journal article" date="2003" name="J. Bacteriol.">
        <title>Complete genome sequence of the ammonia-oxidizing bacterium and obligate chemolithoautotroph Nitrosomonas europaea.</title>
        <authorList>
            <person name="Chain P."/>
            <person name="Lamerdin J."/>
            <person name="Larimer F."/>
            <person name="Regala W."/>
            <person name="Land M."/>
            <person name="Hauser L."/>
            <person name="Hooper A."/>
            <person name="Klotz M."/>
            <person name="Norton J."/>
            <person name="Sayavedra-Soto L."/>
            <person name="Arciero D."/>
            <person name="Hommes N."/>
            <person name="Whittaker M."/>
            <person name="Arp D."/>
        </authorList>
    </citation>
    <scope>NUCLEOTIDE SEQUENCE [LARGE SCALE GENOMIC DNA]</scope>
    <source>
        <strain evidence="2">ATCC 19718 / CIP 103999 / KCTC 2705 / NBRC 14298</strain>
    </source>
</reference>
<dbReference type="HOGENOM" id="CLU_077467_0_1_4"/>
<dbReference type="PIRSF" id="PIRSF024492">
    <property type="entry name" value="UCP024492"/>
    <property type="match status" value="1"/>
</dbReference>
<dbReference type="GeneID" id="87105436"/>
<proteinExistence type="predicted"/>
<dbReference type="RefSeq" id="WP_011112789.1">
    <property type="nucleotide sequence ID" value="NC_004757.1"/>
</dbReference>
<dbReference type="AlphaFoldDB" id="Q82SL2"/>
<evidence type="ECO:0000313" key="2">
    <source>
        <dbReference type="Proteomes" id="UP000001416"/>
    </source>
</evidence>
<gene>
    <name evidence="1" type="ordered locus">NE2305</name>
</gene>
<dbReference type="DNASU" id="1083272"/>
<protein>
    <recommendedName>
        <fullName evidence="3">DNA repair protein</fullName>
    </recommendedName>
</protein>
<evidence type="ECO:0000313" key="1">
    <source>
        <dbReference type="EMBL" id="CAD86217.1"/>
    </source>
</evidence>
<dbReference type="PANTHER" id="PTHR39337">
    <property type="entry name" value="BLR5642 PROTEIN"/>
    <property type="match status" value="1"/>
</dbReference>
<dbReference type="KEGG" id="neu:NE2305"/>
<dbReference type="eggNOG" id="COG5483">
    <property type="taxonomic scope" value="Bacteria"/>
</dbReference>
<dbReference type="OrthoDB" id="9789109at2"/>